<dbReference type="HOGENOM" id="CLU_1686700_0_0_1"/>
<dbReference type="EnsemblFungi" id="EJT69772">
    <property type="protein sequence ID" value="EJT69772"/>
    <property type="gene ID" value="GGTG_12655"/>
</dbReference>
<reference evidence="2" key="5">
    <citation type="submission" date="2018-04" db="UniProtKB">
        <authorList>
            <consortium name="EnsemblFungi"/>
        </authorList>
    </citation>
    <scope>IDENTIFICATION</scope>
    <source>
        <strain evidence="2">R3-111a-1</strain>
    </source>
</reference>
<evidence type="ECO:0000313" key="2">
    <source>
        <dbReference type="EnsemblFungi" id="EJT69772"/>
    </source>
</evidence>
<reference evidence="1" key="3">
    <citation type="submission" date="2010-09" db="EMBL/GenBank/DDBJ databases">
        <title>Annotation of Gaeumannomyces graminis var. tritici R3-111a-1.</title>
        <authorList>
            <consortium name="The Broad Institute Genome Sequencing Platform"/>
            <person name="Ma L.-J."/>
            <person name="Dead R."/>
            <person name="Young S.K."/>
            <person name="Zeng Q."/>
            <person name="Gargeya S."/>
            <person name="Fitzgerald M."/>
            <person name="Haas B."/>
            <person name="Abouelleil A."/>
            <person name="Alvarado L."/>
            <person name="Arachchi H.M."/>
            <person name="Berlin A."/>
            <person name="Brown A."/>
            <person name="Chapman S.B."/>
            <person name="Chen Z."/>
            <person name="Dunbar C."/>
            <person name="Freedman E."/>
            <person name="Gearin G."/>
            <person name="Gellesch M."/>
            <person name="Goldberg J."/>
            <person name="Griggs A."/>
            <person name="Gujja S."/>
            <person name="Heiman D."/>
            <person name="Howarth C."/>
            <person name="Larson L."/>
            <person name="Lui A."/>
            <person name="MacDonald P.J.P."/>
            <person name="Mehta T."/>
            <person name="Montmayeur A."/>
            <person name="Murphy C."/>
            <person name="Neiman D."/>
            <person name="Pearson M."/>
            <person name="Priest M."/>
            <person name="Roberts A."/>
            <person name="Saif S."/>
            <person name="Shea T."/>
            <person name="Shenoy N."/>
            <person name="Sisk P."/>
            <person name="Stolte C."/>
            <person name="Sykes S."/>
            <person name="Yandava C."/>
            <person name="Wortman J."/>
            <person name="Nusbaum C."/>
            <person name="Birren B."/>
        </authorList>
    </citation>
    <scope>NUCLEOTIDE SEQUENCE</scope>
    <source>
        <strain evidence="1">R3-111a-1</strain>
    </source>
</reference>
<reference evidence="1" key="2">
    <citation type="submission" date="2010-07" db="EMBL/GenBank/DDBJ databases">
        <authorList>
            <consortium name="The Broad Institute Genome Sequencing Platform"/>
            <consortium name="Broad Institute Genome Sequencing Center for Infectious Disease"/>
            <person name="Ma L.-J."/>
            <person name="Dead R."/>
            <person name="Young S."/>
            <person name="Zeng Q."/>
            <person name="Koehrsen M."/>
            <person name="Alvarado L."/>
            <person name="Berlin A."/>
            <person name="Chapman S.B."/>
            <person name="Chen Z."/>
            <person name="Freedman E."/>
            <person name="Gellesch M."/>
            <person name="Goldberg J."/>
            <person name="Griggs A."/>
            <person name="Gujja S."/>
            <person name="Heilman E.R."/>
            <person name="Heiman D."/>
            <person name="Hepburn T."/>
            <person name="Howarth C."/>
            <person name="Jen D."/>
            <person name="Larson L."/>
            <person name="Mehta T."/>
            <person name="Neiman D."/>
            <person name="Pearson M."/>
            <person name="Roberts A."/>
            <person name="Saif S."/>
            <person name="Shea T."/>
            <person name="Shenoy N."/>
            <person name="Sisk P."/>
            <person name="Stolte C."/>
            <person name="Sykes S."/>
            <person name="Walk T."/>
            <person name="White J."/>
            <person name="Yandava C."/>
            <person name="Haas B."/>
            <person name="Nusbaum C."/>
            <person name="Birren B."/>
        </authorList>
    </citation>
    <scope>NUCLEOTIDE SEQUENCE</scope>
    <source>
        <strain evidence="1">R3-111a-1</strain>
    </source>
</reference>
<accession>J3PGM6</accession>
<protein>
    <submittedName>
        <fullName evidence="1 2">Uncharacterized protein</fullName>
    </submittedName>
</protein>
<keyword evidence="3" id="KW-1185">Reference proteome</keyword>
<evidence type="ECO:0000313" key="3">
    <source>
        <dbReference type="Proteomes" id="UP000006039"/>
    </source>
</evidence>
<gene>
    <name evidence="2" type="primary">20353113</name>
    <name evidence="1" type="ORF">GGTG_12655</name>
</gene>
<proteinExistence type="predicted"/>
<dbReference type="EMBL" id="GL385403">
    <property type="protein sequence ID" value="EJT69772.1"/>
    <property type="molecule type" value="Genomic_DNA"/>
</dbReference>
<dbReference type="VEuPathDB" id="FungiDB:GGTG_12655"/>
<dbReference type="Proteomes" id="UP000006039">
    <property type="component" value="Unassembled WGS sequence"/>
</dbReference>
<dbReference type="RefSeq" id="XP_009228820.1">
    <property type="nucleotide sequence ID" value="XM_009230556.1"/>
</dbReference>
<reference evidence="3" key="1">
    <citation type="submission" date="2010-07" db="EMBL/GenBank/DDBJ databases">
        <title>The genome sequence of Gaeumannomyces graminis var. tritici strain R3-111a-1.</title>
        <authorList>
            <consortium name="The Broad Institute Genome Sequencing Platform"/>
            <person name="Ma L.-J."/>
            <person name="Dead R."/>
            <person name="Young S."/>
            <person name="Zeng Q."/>
            <person name="Koehrsen M."/>
            <person name="Alvarado L."/>
            <person name="Berlin A."/>
            <person name="Chapman S.B."/>
            <person name="Chen Z."/>
            <person name="Freedman E."/>
            <person name="Gellesch M."/>
            <person name="Goldberg J."/>
            <person name="Griggs A."/>
            <person name="Gujja S."/>
            <person name="Heilman E.R."/>
            <person name="Heiman D."/>
            <person name="Hepburn T."/>
            <person name="Howarth C."/>
            <person name="Jen D."/>
            <person name="Larson L."/>
            <person name="Mehta T."/>
            <person name="Neiman D."/>
            <person name="Pearson M."/>
            <person name="Roberts A."/>
            <person name="Saif S."/>
            <person name="Shea T."/>
            <person name="Shenoy N."/>
            <person name="Sisk P."/>
            <person name="Stolte C."/>
            <person name="Sykes S."/>
            <person name="Walk T."/>
            <person name="White J."/>
            <person name="Yandava C."/>
            <person name="Haas B."/>
            <person name="Nusbaum C."/>
            <person name="Birren B."/>
        </authorList>
    </citation>
    <scope>NUCLEOTIDE SEQUENCE [LARGE SCALE GENOMIC DNA]</scope>
    <source>
        <strain evidence="3">R3-111a-1</strain>
    </source>
</reference>
<dbReference type="GeneID" id="20353113"/>
<reference evidence="2" key="4">
    <citation type="journal article" date="2015" name="G3 (Bethesda)">
        <title>Genome sequences of three phytopathogenic species of the Magnaporthaceae family of fungi.</title>
        <authorList>
            <person name="Okagaki L.H."/>
            <person name="Nunes C.C."/>
            <person name="Sailsbery J."/>
            <person name="Clay B."/>
            <person name="Brown D."/>
            <person name="John T."/>
            <person name="Oh Y."/>
            <person name="Young N."/>
            <person name="Fitzgerald M."/>
            <person name="Haas B.J."/>
            <person name="Zeng Q."/>
            <person name="Young S."/>
            <person name="Adiconis X."/>
            <person name="Fan L."/>
            <person name="Levin J.Z."/>
            <person name="Mitchell T.K."/>
            <person name="Okubara P.A."/>
            <person name="Farman M.L."/>
            <person name="Kohn L.M."/>
            <person name="Birren B."/>
            <person name="Ma L.-J."/>
            <person name="Dean R.A."/>
        </authorList>
    </citation>
    <scope>NUCLEOTIDE SEQUENCE</scope>
    <source>
        <strain evidence="2">R3-111a-1</strain>
    </source>
</reference>
<evidence type="ECO:0000313" key="1">
    <source>
        <dbReference type="EMBL" id="EJT69772.1"/>
    </source>
</evidence>
<name>J3PGM6_GAET3</name>
<organism evidence="1">
    <name type="scientific">Gaeumannomyces tritici (strain R3-111a-1)</name>
    <name type="common">Wheat and barley take-all root rot fungus</name>
    <name type="synonym">Gaeumannomyces graminis var. tritici</name>
    <dbReference type="NCBI Taxonomy" id="644352"/>
    <lineage>
        <taxon>Eukaryota</taxon>
        <taxon>Fungi</taxon>
        <taxon>Dikarya</taxon>
        <taxon>Ascomycota</taxon>
        <taxon>Pezizomycotina</taxon>
        <taxon>Sordariomycetes</taxon>
        <taxon>Sordariomycetidae</taxon>
        <taxon>Magnaporthales</taxon>
        <taxon>Magnaporthaceae</taxon>
        <taxon>Gaeumannomyces</taxon>
    </lineage>
</organism>
<sequence>MVLSSQSFSAAEGGFRKLSHHLIGGLRYHNPAPSWENMRTGVAQTRISPAGPITLESAQSSTNEPKRKHTLCLRFGGPAIPEMQKHIVHLSFGAPSLAKKPIHIRTSAVPTARSPNPAQDCSLALHLTISYCLPPRIAVKAGLPNLMLHLSNTTRS</sequence>
<dbReference type="AlphaFoldDB" id="J3PGM6"/>